<dbReference type="InterPro" id="IPR011990">
    <property type="entry name" value="TPR-like_helical_dom_sf"/>
</dbReference>
<gene>
    <name evidence="9" type="ORF">AAG747_07460</name>
</gene>
<evidence type="ECO:0000256" key="4">
    <source>
        <dbReference type="ARBA" id="ARBA00023136"/>
    </source>
</evidence>
<evidence type="ECO:0000313" key="10">
    <source>
        <dbReference type="Proteomes" id="UP001403385"/>
    </source>
</evidence>
<evidence type="ECO:0000259" key="8">
    <source>
        <dbReference type="Pfam" id="PF14322"/>
    </source>
</evidence>
<comment type="similarity">
    <text evidence="2">Belongs to the SusD family.</text>
</comment>
<accession>A0AAW9RSJ2</accession>
<proteinExistence type="inferred from homology"/>
<dbReference type="Pfam" id="PF07980">
    <property type="entry name" value="SusD_RagB"/>
    <property type="match status" value="1"/>
</dbReference>
<keyword evidence="5" id="KW-0998">Cell outer membrane</keyword>
<feature type="signal peptide" evidence="6">
    <location>
        <begin position="1"/>
        <end position="21"/>
    </location>
</feature>
<dbReference type="Pfam" id="PF14322">
    <property type="entry name" value="SusD-like_3"/>
    <property type="match status" value="1"/>
</dbReference>
<comment type="subcellular location">
    <subcellularLocation>
        <location evidence="1">Cell outer membrane</location>
    </subcellularLocation>
</comment>
<evidence type="ECO:0000256" key="2">
    <source>
        <dbReference type="ARBA" id="ARBA00006275"/>
    </source>
</evidence>
<dbReference type="Proteomes" id="UP001403385">
    <property type="component" value="Unassembled WGS sequence"/>
</dbReference>
<dbReference type="AlphaFoldDB" id="A0AAW9RSJ2"/>
<comment type="caution">
    <text evidence="9">The sequence shown here is derived from an EMBL/GenBank/DDBJ whole genome shotgun (WGS) entry which is preliminary data.</text>
</comment>
<evidence type="ECO:0000256" key="6">
    <source>
        <dbReference type="SAM" id="SignalP"/>
    </source>
</evidence>
<name>A0AAW9RSJ2_9BACT</name>
<keyword evidence="3 6" id="KW-0732">Signal</keyword>
<feature type="chain" id="PRO_5043555656" evidence="6">
    <location>
        <begin position="22"/>
        <end position="603"/>
    </location>
</feature>
<evidence type="ECO:0000256" key="3">
    <source>
        <dbReference type="ARBA" id="ARBA00022729"/>
    </source>
</evidence>
<dbReference type="InterPro" id="IPR012944">
    <property type="entry name" value="SusD_RagB_dom"/>
</dbReference>
<feature type="domain" description="RagB/SusD" evidence="7">
    <location>
        <begin position="311"/>
        <end position="603"/>
    </location>
</feature>
<organism evidence="9 10">
    <name type="scientific">Rapidithrix thailandica</name>
    <dbReference type="NCBI Taxonomy" id="413964"/>
    <lineage>
        <taxon>Bacteria</taxon>
        <taxon>Pseudomonadati</taxon>
        <taxon>Bacteroidota</taxon>
        <taxon>Cytophagia</taxon>
        <taxon>Cytophagales</taxon>
        <taxon>Flammeovirgaceae</taxon>
        <taxon>Rapidithrix</taxon>
    </lineage>
</organism>
<sequence>MRILKKITCLFALLIGLNACNYLDIVPKDISTLDDAFKRPNEALNFLYSTYSFMPNENDMFDAIGLWGTDEMVTPWDRSHYHAKRMMRGELNASSPFFDYWTTNGDIDMYDGIRQCYIFLKNIDQTPGFSEPEVRRMKGEVNFLIAYYHFILMRQYGPIVLMESEVSFNAPEEEFFPTRKPYDECVEFITQKFDEAIELLPLSIPSTEEGRITKLIAQSIKARMLLYAASPLFNGNGEFYSDFVNKDGTQLINTSFDQEKWKKAVDATKVAIESAEGNGVRMYEYTGALDDEDQRYEMSYRYSMVDPWNDELIWGYSIKEDYYGWQRHSAPRMNSSVPYNGQGASITMVETYYTENGLPIEVDPEYDYNGRYQIDGSTVKLHQHREPRFYASIAYDRGVYEFNDTEYTMNFMFGEEHGLSEGQNNYTPTGYLVKKGVHPQSIINSSQNTLVYYPWPLVRLAELYLNYAEALNEYYGEAKHTEVISYLNKIRTRSGIPTVQDAWAKVGKSSFTKDEMREMIRQERNIELAFEGHRVWDIRRWKLGEEYFNVPARGFNIQASTPEEFYQVINVETRIFKTPSYYLFPIRISELEKNQNLVQNPGW</sequence>
<dbReference type="RefSeq" id="WP_346820524.1">
    <property type="nucleotide sequence ID" value="NZ_JBDKWZ010000003.1"/>
</dbReference>
<evidence type="ECO:0000256" key="1">
    <source>
        <dbReference type="ARBA" id="ARBA00004442"/>
    </source>
</evidence>
<dbReference type="InterPro" id="IPR033985">
    <property type="entry name" value="SusD-like_N"/>
</dbReference>
<keyword evidence="10" id="KW-1185">Reference proteome</keyword>
<feature type="domain" description="SusD-like N-terminal" evidence="8">
    <location>
        <begin position="104"/>
        <end position="226"/>
    </location>
</feature>
<evidence type="ECO:0000256" key="5">
    <source>
        <dbReference type="ARBA" id="ARBA00023237"/>
    </source>
</evidence>
<reference evidence="9 10" key="1">
    <citation type="submission" date="2024-04" db="EMBL/GenBank/DDBJ databases">
        <title>Novel genus in family Flammeovirgaceae.</title>
        <authorList>
            <person name="Nguyen T.H."/>
            <person name="Vuong T.Q."/>
            <person name="Le H."/>
            <person name="Kim S.-G."/>
        </authorList>
    </citation>
    <scope>NUCLEOTIDE SEQUENCE [LARGE SCALE GENOMIC DNA]</scope>
    <source>
        <strain evidence="9 10">JCM 23209</strain>
    </source>
</reference>
<dbReference type="GO" id="GO:0009279">
    <property type="term" value="C:cell outer membrane"/>
    <property type="evidence" value="ECO:0007669"/>
    <property type="project" value="UniProtKB-SubCell"/>
</dbReference>
<protein>
    <submittedName>
        <fullName evidence="9">RagB/SusD family nutrient uptake outer membrane protein</fullName>
    </submittedName>
</protein>
<keyword evidence="4" id="KW-0472">Membrane</keyword>
<dbReference type="SUPFAM" id="SSF48452">
    <property type="entry name" value="TPR-like"/>
    <property type="match status" value="1"/>
</dbReference>
<dbReference type="EMBL" id="JBDKWZ010000003">
    <property type="protein sequence ID" value="MEN7547739.1"/>
    <property type="molecule type" value="Genomic_DNA"/>
</dbReference>
<dbReference type="Gene3D" id="1.25.40.390">
    <property type="match status" value="1"/>
</dbReference>
<evidence type="ECO:0000259" key="7">
    <source>
        <dbReference type="Pfam" id="PF07980"/>
    </source>
</evidence>
<evidence type="ECO:0000313" key="9">
    <source>
        <dbReference type="EMBL" id="MEN7547739.1"/>
    </source>
</evidence>